<sequence length="380" mass="43293">MRITKKKALEVLEFDSGDKPSKQELKKAYRKLALRHHPDKNKNNLEATKKFQEIREAYVLLSSDSKEKVDQFLNESYYDIISEIYKEKRQELDEISLSGQESIEELSNLVCRAASCDYAGFINKLLNNKLFEKYAYLNATDKHGKTPLHYALEKGTDDTVKLLLNNGANPNIIDNNGESSLHCLFNYYLSIELDNILQSLLEKHANPNIQDKNGQTPLHRLCQYRYKFTIGVKIFEQRYIHLVKMLLRAAANPDIKDNYGKKPVDYIEYGSVIGELLGAKSYKKAFVSSVIAIPFAYFGVGLFYVLAVEYSKVSDNQILGLDGKILLLILATFFTALALYHVQSAIRAAFPKSSYEFLEARAECIRSNLQIQDRAEVGVV</sequence>
<dbReference type="PRINTS" id="PR00625">
    <property type="entry name" value="JDOMAIN"/>
</dbReference>
<evidence type="ECO:0000256" key="1">
    <source>
        <dbReference type="ARBA" id="ARBA00022737"/>
    </source>
</evidence>
<dbReference type="Proteomes" id="UP000637906">
    <property type="component" value="Unassembled WGS sequence"/>
</dbReference>
<dbReference type="AlphaFoldDB" id="A0A8J3MMN6"/>
<feature type="transmembrane region" description="Helical" evidence="4">
    <location>
        <begin position="285"/>
        <end position="305"/>
    </location>
</feature>
<evidence type="ECO:0000313" key="7">
    <source>
        <dbReference type="Proteomes" id="UP000637906"/>
    </source>
</evidence>
<accession>A0A8J3MMN6</accession>
<feature type="repeat" description="ANK" evidence="3">
    <location>
        <begin position="143"/>
        <end position="175"/>
    </location>
</feature>
<dbReference type="Pfam" id="PF12796">
    <property type="entry name" value="Ank_2"/>
    <property type="match status" value="1"/>
</dbReference>
<dbReference type="Gene3D" id="1.10.287.110">
    <property type="entry name" value="DnaJ domain"/>
    <property type="match status" value="1"/>
</dbReference>
<feature type="transmembrane region" description="Helical" evidence="4">
    <location>
        <begin position="325"/>
        <end position="342"/>
    </location>
</feature>
<dbReference type="Pfam" id="PF00023">
    <property type="entry name" value="Ank"/>
    <property type="match status" value="1"/>
</dbReference>
<dbReference type="CDD" id="cd06257">
    <property type="entry name" value="DnaJ"/>
    <property type="match status" value="1"/>
</dbReference>
<dbReference type="InterPro" id="IPR001623">
    <property type="entry name" value="DnaJ_domain"/>
</dbReference>
<protein>
    <recommendedName>
        <fullName evidence="5">J domain-containing protein</fullName>
    </recommendedName>
</protein>
<dbReference type="InterPro" id="IPR036869">
    <property type="entry name" value="J_dom_sf"/>
</dbReference>
<dbReference type="PROSITE" id="PS50297">
    <property type="entry name" value="ANK_REP_REGION"/>
    <property type="match status" value="1"/>
</dbReference>
<gene>
    <name evidence="6" type="ORF">sL5_11170</name>
</gene>
<dbReference type="SMART" id="SM00248">
    <property type="entry name" value="ANK"/>
    <property type="match status" value="3"/>
</dbReference>
<dbReference type="InterPro" id="IPR036770">
    <property type="entry name" value="Ankyrin_rpt-contain_sf"/>
</dbReference>
<keyword evidence="4" id="KW-0472">Membrane</keyword>
<dbReference type="Pfam" id="PF00226">
    <property type="entry name" value="DnaJ"/>
    <property type="match status" value="1"/>
</dbReference>
<dbReference type="PROSITE" id="PS50076">
    <property type="entry name" value="DNAJ_2"/>
    <property type="match status" value="1"/>
</dbReference>
<keyword evidence="1" id="KW-0677">Repeat</keyword>
<dbReference type="EMBL" id="BNGU01000086">
    <property type="protein sequence ID" value="GHM60124.1"/>
    <property type="molecule type" value="Genomic_DNA"/>
</dbReference>
<evidence type="ECO:0000313" key="6">
    <source>
        <dbReference type="EMBL" id="GHM60124.1"/>
    </source>
</evidence>
<evidence type="ECO:0000259" key="5">
    <source>
        <dbReference type="PROSITE" id="PS50076"/>
    </source>
</evidence>
<dbReference type="PROSITE" id="PS50088">
    <property type="entry name" value="ANK_REPEAT"/>
    <property type="match status" value="1"/>
</dbReference>
<comment type="caution">
    <text evidence="6">The sequence shown here is derived from an EMBL/GenBank/DDBJ whole genome shotgun (WGS) entry which is preliminary data.</text>
</comment>
<keyword evidence="4" id="KW-1133">Transmembrane helix</keyword>
<evidence type="ECO:0000256" key="2">
    <source>
        <dbReference type="ARBA" id="ARBA00023043"/>
    </source>
</evidence>
<keyword evidence="7" id="KW-1185">Reference proteome</keyword>
<feature type="domain" description="J" evidence="5">
    <location>
        <begin position="7"/>
        <end position="82"/>
    </location>
</feature>
<evidence type="ECO:0000256" key="3">
    <source>
        <dbReference type="PROSITE-ProRule" id="PRU00023"/>
    </source>
</evidence>
<proteinExistence type="predicted"/>
<dbReference type="PANTHER" id="PTHR24198">
    <property type="entry name" value="ANKYRIN REPEAT AND PROTEIN KINASE DOMAIN-CONTAINING PROTEIN"/>
    <property type="match status" value="1"/>
</dbReference>
<dbReference type="SMART" id="SM00271">
    <property type="entry name" value="DnaJ"/>
    <property type="match status" value="1"/>
</dbReference>
<dbReference type="SUPFAM" id="SSF46565">
    <property type="entry name" value="Chaperone J-domain"/>
    <property type="match status" value="1"/>
</dbReference>
<organism evidence="6 7">
    <name type="scientific">Candidatus Mesenet longicola</name>
    <dbReference type="NCBI Taxonomy" id="1892558"/>
    <lineage>
        <taxon>Bacteria</taxon>
        <taxon>Pseudomonadati</taxon>
        <taxon>Pseudomonadota</taxon>
        <taxon>Alphaproteobacteria</taxon>
        <taxon>Rickettsiales</taxon>
        <taxon>Anaplasmataceae</taxon>
        <taxon>Candidatus Mesenet</taxon>
    </lineage>
</organism>
<dbReference type="SUPFAM" id="SSF48403">
    <property type="entry name" value="Ankyrin repeat"/>
    <property type="match status" value="1"/>
</dbReference>
<keyword evidence="2 3" id="KW-0040">ANK repeat</keyword>
<evidence type="ECO:0000256" key="4">
    <source>
        <dbReference type="SAM" id="Phobius"/>
    </source>
</evidence>
<keyword evidence="4" id="KW-0812">Transmembrane</keyword>
<dbReference type="InterPro" id="IPR002110">
    <property type="entry name" value="Ankyrin_rpt"/>
</dbReference>
<name>A0A8J3MMN6_9RICK</name>
<reference evidence="6 7" key="1">
    <citation type="journal article" date="2021" name="Microb. Ecol.">
        <title>Candidatus Mesenet longicola: Novel Endosymbionts of Brontispa longissima that Induce Cytoplasmic Incompatibility.</title>
        <authorList>
            <person name="Takano S."/>
            <person name="Gotoh Y."/>
            <person name="Hayashi T."/>
        </authorList>
    </citation>
    <scope>NUCLEOTIDE SEQUENCE [LARGE SCALE GENOMIC DNA]</scope>
    <source>
        <strain evidence="6">L5</strain>
    </source>
</reference>
<dbReference type="Gene3D" id="1.25.40.20">
    <property type="entry name" value="Ankyrin repeat-containing domain"/>
    <property type="match status" value="2"/>
</dbReference>
<dbReference type="PANTHER" id="PTHR24198:SF165">
    <property type="entry name" value="ANKYRIN REPEAT-CONTAINING PROTEIN-RELATED"/>
    <property type="match status" value="1"/>
</dbReference>